<evidence type="ECO:0000256" key="2">
    <source>
        <dbReference type="ARBA" id="ARBA00022737"/>
    </source>
</evidence>
<evidence type="ECO:0000313" key="5">
    <source>
        <dbReference type="Proteomes" id="UP000027586"/>
    </source>
</evidence>
<sequence length="385" mass="43991">MRLGERKLRRLNLAINVLEELPPEIGRLTHVEWLNLNDNRLRHLPVTLSNLTRLVKLGLVQNRLKYLPQRLFSRMYKLQKLDIRRNHLRYLPASLLMMSPLSDVISNPEIAVPMAAFQMHPCPPSCQFLTRTDADQGGSLRTLLLGENLSLESVNGIIHENLASRYSARTNSNTDNTPEAFDDGNGARRRLDSCDSYHHDSTCILSLREIAIRVLLNRGYGKLQRMPSAIEDLPGICLEHSLGHYHSQLDLYPEYAHSYLEAAIPKSIPPILRMDVIASASQCDKCGQWYSRSHLQIGYTVRLGTQKTMAPIRFELCSLGCALNSMAQLRKHNETWESLRHDRAAENMRTSSSSNTRSDQQTNGWSIENSKNYDMKYVIHILYRS</sequence>
<proteinExistence type="predicted"/>
<dbReference type="Pfam" id="PF13855">
    <property type="entry name" value="LRR_8"/>
    <property type="match status" value="1"/>
</dbReference>
<dbReference type="InterPro" id="IPR003591">
    <property type="entry name" value="Leu-rich_rpt_typical-subtyp"/>
</dbReference>
<feature type="compositionally biased region" description="Low complexity" evidence="3">
    <location>
        <begin position="349"/>
        <end position="363"/>
    </location>
</feature>
<keyword evidence="1" id="KW-0433">Leucine-rich repeat</keyword>
<dbReference type="InterPro" id="IPR032675">
    <property type="entry name" value="LRR_dom_sf"/>
</dbReference>
<keyword evidence="5" id="KW-1185">Reference proteome</keyword>
<comment type="caution">
    <text evidence="4">The sequence shown here is derived from an EMBL/GenBank/DDBJ whole genome shotgun (WGS) entry which is preliminary data.</text>
</comment>
<gene>
    <name evidence="4" type="ORF">LCOR_05464.1</name>
</gene>
<organism evidence="4 5">
    <name type="scientific">Lichtheimia corymbifera JMRC:FSU:9682</name>
    <dbReference type="NCBI Taxonomy" id="1263082"/>
    <lineage>
        <taxon>Eukaryota</taxon>
        <taxon>Fungi</taxon>
        <taxon>Fungi incertae sedis</taxon>
        <taxon>Mucoromycota</taxon>
        <taxon>Mucoromycotina</taxon>
        <taxon>Mucoromycetes</taxon>
        <taxon>Mucorales</taxon>
        <taxon>Lichtheimiaceae</taxon>
        <taxon>Lichtheimia</taxon>
    </lineage>
</organism>
<evidence type="ECO:0000313" key="4">
    <source>
        <dbReference type="EMBL" id="CDH54197.1"/>
    </source>
</evidence>
<dbReference type="Gene3D" id="3.80.10.10">
    <property type="entry name" value="Ribonuclease Inhibitor"/>
    <property type="match status" value="1"/>
</dbReference>
<accession>A0A068RX44</accession>
<dbReference type="AlphaFoldDB" id="A0A068RX44"/>
<dbReference type="SMART" id="SM00369">
    <property type="entry name" value="LRR_TYP"/>
    <property type="match status" value="4"/>
</dbReference>
<dbReference type="STRING" id="1263082.A0A068RX44"/>
<dbReference type="EMBL" id="CBTN010000021">
    <property type="protein sequence ID" value="CDH54197.1"/>
    <property type="molecule type" value="Genomic_DNA"/>
</dbReference>
<dbReference type="OrthoDB" id="660555at2759"/>
<protein>
    <submittedName>
        <fullName evidence="4">Uncharacterized protein</fullName>
    </submittedName>
</protein>
<dbReference type="GO" id="GO:0005737">
    <property type="term" value="C:cytoplasm"/>
    <property type="evidence" value="ECO:0007669"/>
    <property type="project" value="TreeGrafter"/>
</dbReference>
<dbReference type="PANTHER" id="PTHR48051">
    <property type="match status" value="1"/>
</dbReference>
<dbReference type="SUPFAM" id="SSF52075">
    <property type="entry name" value="Outer arm dynein light chain 1"/>
    <property type="match status" value="1"/>
</dbReference>
<evidence type="ECO:0000256" key="1">
    <source>
        <dbReference type="ARBA" id="ARBA00022614"/>
    </source>
</evidence>
<dbReference type="InterPro" id="IPR001611">
    <property type="entry name" value="Leu-rich_rpt"/>
</dbReference>
<name>A0A068RX44_9FUNG</name>
<feature type="region of interest" description="Disordered" evidence="3">
    <location>
        <begin position="341"/>
        <end position="365"/>
    </location>
</feature>
<keyword evidence="2" id="KW-0677">Repeat</keyword>
<dbReference type="InterPro" id="IPR050216">
    <property type="entry name" value="LRR_domain-containing"/>
</dbReference>
<dbReference type="Proteomes" id="UP000027586">
    <property type="component" value="Unassembled WGS sequence"/>
</dbReference>
<dbReference type="VEuPathDB" id="FungiDB:LCOR_05464.1"/>
<evidence type="ECO:0000256" key="3">
    <source>
        <dbReference type="SAM" id="MobiDB-lite"/>
    </source>
</evidence>
<reference evidence="4" key="1">
    <citation type="submission" date="2013-08" db="EMBL/GenBank/DDBJ databases">
        <title>Gene expansion shapes genome architecture in the human pathogen Lichtheimia corymbifera: an evolutionary genomics analysis in the ancient terrestrial Mucorales (Mucoromycotina).</title>
        <authorList>
            <person name="Schwartze V.U."/>
            <person name="Winter S."/>
            <person name="Shelest E."/>
            <person name="Marcet-Houben M."/>
            <person name="Horn F."/>
            <person name="Wehner S."/>
            <person name="Hoffmann K."/>
            <person name="Riege K."/>
            <person name="Sammeth M."/>
            <person name="Nowrousian M."/>
            <person name="Valiante V."/>
            <person name="Linde J."/>
            <person name="Jacobsen I.D."/>
            <person name="Marz M."/>
            <person name="Brakhage A.A."/>
            <person name="Gabaldon T."/>
            <person name="Bocker S."/>
            <person name="Voigt K."/>
        </authorList>
    </citation>
    <scope>NUCLEOTIDE SEQUENCE [LARGE SCALE GENOMIC DNA]</scope>
    <source>
        <strain evidence="4">FSU 9682</strain>
    </source>
</reference>
<dbReference type="PANTHER" id="PTHR48051:SF1">
    <property type="entry name" value="RAS SUPPRESSOR PROTEIN 1"/>
    <property type="match status" value="1"/>
</dbReference>